<organism evidence="1 2">
    <name type="scientific">Roseibium aggregatum (strain ATCC 25650 / DSM 13394 / JCM 20685 / NBRC 16684 / NCIMB 2208 / IAM 12614 / B1)</name>
    <name type="common">Stappia aggregata</name>
    <dbReference type="NCBI Taxonomy" id="384765"/>
    <lineage>
        <taxon>Bacteria</taxon>
        <taxon>Pseudomonadati</taxon>
        <taxon>Pseudomonadota</taxon>
        <taxon>Alphaproteobacteria</taxon>
        <taxon>Hyphomicrobiales</taxon>
        <taxon>Stappiaceae</taxon>
        <taxon>Roseibium</taxon>
    </lineage>
</organism>
<dbReference type="AlphaFoldDB" id="A0NRU6"/>
<comment type="caution">
    <text evidence="1">The sequence shown here is derived from an EMBL/GenBank/DDBJ whole genome shotgun (WGS) entry which is preliminary data.</text>
</comment>
<evidence type="ECO:0000313" key="2">
    <source>
        <dbReference type="Proteomes" id="UP000004848"/>
    </source>
</evidence>
<gene>
    <name evidence="1" type="ORF">SIAM614_03665</name>
</gene>
<dbReference type="GeneID" id="68846190"/>
<name>A0NRU6_ROSAI</name>
<dbReference type="RefSeq" id="WP_006933847.1">
    <property type="nucleotide sequence ID" value="NZ_AAUW01000006.1"/>
</dbReference>
<sequence>MTTECPARFSPEEERKLLAALNAEIPTNVSGPAPSLSDLMRWVSEIYQRYGRSEPISKIAAYLAVLEPDDEEVKLRRIVKGTHISTREVEKALDVLLADGFVDIRPAIRVEAVRLKLLV</sequence>
<reference evidence="1 2" key="1">
    <citation type="submission" date="2006-05" db="EMBL/GenBank/DDBJ databases">
        <authorList>
            <person name="King G."/>
            <person name="Ferriera S."/>
            <person name="Johnson J."/>
            <person name="Kravitz S."/>
            <person name="Beeson K."/>
            <person name="Sutton G."/>
            <person name="Rogers Y.-H."/>
            <person name="Friedman R."/>
            <person name="Frazier M."/>
            <person name="Venter J.C."/>
        </authorList>
    </citation>
    <scope>NUCLEOTIDE SEQUENCE [LARGE SCALE GENOMIC DNA]</scope>
    <source>
        <strain evidence="2">ATCC 25650 / DSM 13394 / JCM 20685 / NBRC 16684 / NCIMB 2208 / IAM 12614 / B1</strain>
    </source>
</reference>
<accession>A0NRU6</accession>
<proteinExistence type="predicted"/>
<dbReference type="Proteomes" id="UP000004848">
    <property type="component" value="Unassembled WGS sequence"/>
</dbReference>
<evidence type="ECO:0000313" key="1">
    <source>
        <dbReference type="EMBL" id="EAV44225.1"/>
    </source>
</evidence>
<protein>
    <submittedName>
        <fullName evidence="1">Uncharacterized protein</fullName>
    </submittedName>
</protein>
<dbReference type="EMBL" id="AAUW01000006">
    <property type="protein sequence ID" value="EAV44225.1"/>
    <property type="molecule type" value="Genomic_DNA"/>
</dbReference>